<organism evidence="1 2">
    <name type="scientific">Eumeta variegata</name>
    <name type="common">Bagworm moth</name>
    <name type="synonym">Eumeta japonica</name>
    <dbReference type="NCBI Taxonomy" id="151549"/>
    <lineage>
        <taxon>Eukaryota</taxon>
        <taxon>Metazoa</taxon>
        <taxon>Ecdysozoa</taxon>
        <taxon>Arthropoda</taxon>
        <taxon>Hexapoda</taxon>
        <taxon>Insecta</taxon>
        <taxon>Pterygota</taxon>
        <taxon>Neoptera</taxon>
        <taxon>Endopterygota</taxon>
        <taxon>Lepidoptera</taxon>
        <taxon>Glossata</taxon>
        <taxon>Ditrysia</taxon>
        <taxon>Tineoidea</taxon>
        <taxon>Psychidae</taxon>
        <taxon>Oiketicinae</taxon>
        <taxon>Eumeta</taxon>
    </lineage>
</organism>
<dbReference type="AlphaFoldDB" id="A0A4C1TGL7"/>
<sequence>MANGDERAWLNQMELLKLRKWLDMTIVVVLVEKPTKEDSTIIAVRDTSAADHVNVDDVCMAHIRAEDLKEPQTSTFFENVIYKIFVASATIHNKMIESLGTKLETHLLEQIRASPFFAIIMDGRHRIYRRAFGYLATPLLLNNLYLQRRKQNAVMPSSKTRPFRYSDAVGA</sequence>
<accession>A0A4C1TGL7</accession>
<name>A0A4C1TGL7_EUMVA</name>
<dbReference type="Proteomes" id="UP000299102">
    <property type="component" value="Unassembled WGS sequence"/>
</dbReference>
<dbReference type="EMBL" id="BGZK01000052">
    <property type="protein sequence ID" value="GBP12578.1"/>
    <property type="molecule type" value="Genomic_DNA"/>
</dbReference>
<evidence type="ECO:0000313" key="2">
    <source>
        <dbReference type="Proteomes" id="UP000299102"/>
    </source>
</evidence>
<gene>
    <name evidence="1" type="ORF">EVAR_10242_1</name>
</gene>
<proteinExistence type="predicted"/>
<comment type="caution">
    <text evidence="1">The sequence shown here is derived from an EMBL/GenBank/DDBJ whole genome shotgun (WGS) entry which is preliminary data.</text>
</comment>
<evidence type="ECO:0000313" key="1">
    <source>
        <dbReference type="EMBL" id="GBP12578.1"/>
    </source>
</evidence>
<keyword evidence="2" id="KW-1185">Reference proteome</keyword>
<protein>
    <submittedName>
        <fullName evidence="1">Uncharacterized protein</fullName>
    </submittedName>
</protein>
<reference evidence="1 2" key="1">
    <citation type="journal article" date="2019" name="Commun. Biol.">
        <title>The bagworm genome reveals a unique fibroin gene that provides high tensile strength.</title>
        <authorList>
            <person name="Kono N."/>
            <person name="Nakamura H."/>
            <person name="Ohtoshi R."/>
            <person name="Tomita M."/>
            <person name="Numata K."/>
            <person name="Arakawa K."/>
        </authorList>
    </citation>
    <scope>NUCLEOTIDE SEQUENCE [LARGE SCALE GENOMIC DNA]</scope>
</reference>